<dbReference type="AlphaFoldDB" id="A0AAP1CB31"/>
<organism evidence="1 2">
    <name type="scientific">Burkholderia latens</name>
    <dbReference type="NCBI Taxonomy" id="488446"/>
    <lineage>
        <taxon>Bacteria</taxon>
        <taxon>Pseudomonadati</taxon>
        <taxon>Pseudomonadota</taxon>
        <taxon>Betaproteobacteria</taxon>
        <taxon>Burkholderiales</taxon>
        <taxon>Burkholderiaceae</taxon>
        <taxon>Burkholderia</taxon>
        <taxon>Burkholderia cepacia complex</taxon>
    </lineage>
</organism>
<evidence type="ECO:0000313" key="2">
    <source>
        <dbReference type="Proteomes" id="UP000056450"/>
    </source>
</evidence>
<dbReference type="EMBL" id="LOTQ01000018">
    <property type="protein sequence ID" value="KVA08947.1"/>
    <property type="molecule type" value="Genomic_DNA"/>
</dbReference>
<evidence type="ECO:0000313" key="1">
    <source>
        <dbReference type="EMBL" id="KVA08947.1"/>
    </source>
</evidence>
<dbReference type="Proteomes" id="UP000056450">
    <property type="component" value="Unassembled WGS sequence"/>
</dbReference>
<accession>A0AAP1CB31</accession>
<comment type="caution">
    <text evidence="1">The sequence shown here is derived from an EMBL/GenBank/DDBJ whole genome shotgun (WGS) entry which is preliminary data.</text>
</comment>
<reference evidence="1 2" key="1">
    <citation type="submission" date="2015-11" db="EMBL/GenBank/DDBJ databases">
        <title>Expanding the genomic diversity of Burkholderia species for the development of highly accurate diagnostics.</title>
        <authorList>
            <person name="Sahl J."/>
            <person name="Keim P."/>
            <person name="Wagner D."/>
        </authorList>
    </citation>
    <scope>NUCLEOTIDE SEQUENCE [LARGE SCALE GENOMIC DNA]</scope>
    <source>
        <strain evidence="1 2">RF32-BP12</strain>
    </source>
</reference>
<dbReference type="KEGG" id="blat:WK25_16040"/>
<name>A0AAP1CB31_9BURK</name>
<sequence>MQHVSDIADGAYYGAADGSEFQVDHVSYFSGGNSGIHGGAGTDTLKLTGAGQVLDLSKLINVDGHDKISSIEIIDITGTGNNTLKLSMSDVLELGHKDLFLVDGHTQLMVNGNSGDRVDLSDMSGLEAGGWTKEGTVAVNGSAYVVYENTALNVELLVQSTVTTQLV</sequence>
<gene>
    <name evidence="1" type="ORF">WI41_13900</name>
</gene>
<protein>
    <submittedName>
        <fullName evidence="1">Uncharacterized protein</fullName>
    </submittedName>
</protein>
<proteinExistence type="predicted"/>